<feature type="region of interest" description="Disordered" evidence="1">
    <location>
        <begin position="1"/>
        <end position="250"/>
    </location>
</feature>
<name>A0AAE8HX24_9HYPH</name>
<accession>A0AAE8HX24</accession>
<evidence type="ECO:0000313" key="2">
    <source>
        <dbReference type="EMBL" id="APT33054.1"/>
    </source>
</evidence>
<reference evidence="2 4" key="1">
    <citation type="submission" date="2016-04" db="EMBL/GenBank/DDBJ databases">
        <title>Complete genome sequencing and analysis of CBMB27, Methylobacterium phyllosphaerae isolated from leaf tissues of rice (Oryza sativa L.).</title>
        <authorList>
            <person name="Lee Y."/>
            <person name="Hwangbo K."/>
            <person name="Chung H."/>
            <person name="Yoo J."/>
            <person name="Kim K.Y."/>
            <person name="Sa T.M."/>
            <person name="Um Y."/>
            <person name="Madhaiyan M."/>
        </authorList>
    </citation>
    <scope>NUCLEOTIDE SEQUENCE [LARGE SCALE GENOMIC DNA]</scope>
    <source>
        <strain evidence="2 4">CBMB27</strain>
    </source>
</reference>
<evidence type="ECO:0000313" key="4">
    <source>
        <dbReference type="Proteomes" id="UP000185487"/>
    </source>
</evidence>
<dbReference type="EMBL" id="FOPK01000033">
    <property type="protein sequence ID" value="SFH57290.1"/>
    <property type="molecule type" value="Genomic_DNA"/>
</dbReference>
<dbReference type="KEGG" id="mphy:MCBMB27_03763"/>
<feature type="compositionally biased region" description="Low complexity" evidence="1">
    <location>
        <begin position="193"/>
        <end position="212"/>
    </location>
</feature>
<sequence>MAGTGAGRDGAAGIRASGGTGPTPGTEGAGDTGSPGSAEPRPHVRDSGRAGGRTGGRGRAGTSGAAAAPYPGSRVRAGHRPPGAGGTAASGRRAAPARRGGAPPGGRVRSRSVAAIDGRAANEGPAARGTLEAAPSAGPALTQAALTGPGAFARIRQGLHGPKVSSHPRRQASQAGPAPSAGGLHPVQNRLDPSAPGAARRAARPASRQSGAWRRPIGTPPVQPDGSGGGADGQAACRSGTSPAARRELR</sequence>
<keyword evidence="4" id="KW-1185">Reference proteome</keyword>
<feature type="compositionally biased region" description="Low complexity" evidence="1">
    <location>
        <begin position="89"/>
        <end position="107"/>
    </location>
</feature>
<dbReference type="AlphaFoldDB" id="A0AAE8HX24"/>
<feature type="compositionally biased region" description="Low complexity" evidence="1">
    <location>
        <begin position="171"/>
        <end position="183"/>
    </location>
</feature>
<evidence type="ECO:0000256" key="1">
    <source>
        <dbReference type="SAM" id="MobiDB-lite"/>
    </source>
</evidence>
<feature type="compositionally biased region" description="Gly residues" evidence="1">
    <location>
        <begin position="1"/>
        <end position="33"/>
    </location>
</feature>
<proteinExistence type="predicted"/>
<protein>
    <submittedName>
        <fullName evidence="2">Epstein-Barr nuclear antigen 1</fullName>
    </submittedName>
</protein>
<dbReference type="Proteomes" id="UP000199140">
    <property type="component" value="Unassembled WGS sequence"/>
</dbReference>
<evidence type="ECO:0000313" key="3">
    <source>
        <dbReference type="EMBL" id="SFH57290.1"/>
    </source>
</evidence>
<gene>
    <name evidence="2" type="ORF">MCBMB27_03763</name>
    <name evidence="3" type="ORF">SAMN05192567_1337</name>
</gene>
<dbReference type="Proteomes" id="UP000185487">
    <property type="component" value="Chromosome"/>
</dbReference>
<reference evidence="3 5" key="2">
    <citation type="submission" date="2016-10" db="EMBL/GenBank/DDBJ databases">
        <authorList>
            <person name="Varghese N."/>
            <person name="Submissions S."/>
        </authorList>
    </citation>
    <scope>NUCLEOTIDE SEQUENCE [LARGE SCALE GENOMIC DNA]</scope>
    <source>
        <strain evidence="3 5">CBMB27</strain>
    </source>
</reference>
<dbReference type="EMBL" id="CP015367">
    <property type="protein sequence ID" value="APT33054.1"/>
    <property type="molecule type" value="Genomic_DNA"/>
</dbReference>
<feature type="compositionally biased region" description="Gly residues" evidence="1">
    <location>
        <begin position="49"/>
        <end position="61"/>
    </location>
</feature>
<evidence type="ECO:0000313" key="5">
    <source>
        <dbReference type="Proteomes" id="UP000199140"/>
    </source>
</evidence>
<organism evidence="3 5">
    <name type="scientific">Methylobacterium phyllosphaerae</name>
    <dbReference type="NCBI Taxonomy" id="418223"/>
    <lineage>
        <taxon>Bacteria</taxon>
        <taxon>Pseudomonadati</taxon>
        <taxon>Pseudomonadota</taxon>
        <taxon>Alphaproteobacteria</taxon>
        <taxon>Hyphomicrobiales</taxon>
        <taxon>Methylobacteriaceae</taxon>
        <taxon>Methylobacterium</taxon>
    </lineage>
</organism>